<name>A0A1H4N0J1_9MICC</name>
<organism evidence="16 17">
    <name type="scientific">Arthrobacter woluwensis</name>
    <dbReference type="NCBI Taxonomy" id="156980"/>
    <lineage>
        <taxon>Bacteria</taxon>
        <taxon>Bacillati</taxon>
        <taxon>Actinomycetota</taxon>
        <taxon>Actinomycetes</taxon>
        <taxon>Micrococcales</taxon>
        <taxon>Micrococcaceae</taxon>
        <taxon>Arthrobacter</taxon>
    </lineage>
</organism>
<dbReference type="GO" id="GO:0042742">
    <property type="term" value="P:defense response to bacterium"/>
    <property type="evidence" value="ECO:0007669"/>
    <property type="project" value="UniProtKB-KW"/>
</dbReference>
<evidence type="ECO:0000256" key="3">
    <source>
        <dbReference type="ARBA" id="ARBA00010646"/>
    </source>
</evidence>
<dbReference type="GO" id="GO:0003796">
    <property type="term" value="F:lysozyme activity"/>
    <property type="evidence" value="ECO:0007669"/>
    <property type="project" value="UniProtKB-EC"/>
</dbReference>
<keyword evidence="17" id="KW-1185">Reference proteome</keyword>
<evidence type="ECO:0000256" key="2">
    <source>
        <dbReference type="ARBA" id="ARBA00004613"/>
    </source>
</evidence>
<dbReference type="InterPro" id="IPR002053">
    <property type="entry name" value="Glyco_hydro_25"/>
</dbReference>
<keyword evidence="11 13" id="KW-0326">Glycosidase</keyword>
<dbReference type="CDD" id="cd06412">
    <property type="entry name" value="GH25_CH-type"/>
    <property type="match status" value="1"/>
</dbReference>
<keyword evidence="5" id="KW-0964">Secreted</keyword>
<evidence type="ECO:0000256" key="15">
    <source>
        <dbReference type="SAM" id="SignalP"/>
    </source>
</evidence>
<dbReference type="EC" id="3.2.1.17" evidence="4 13"/>
<feature type="compositionally biased region" description="Low complexity" evidence="14">
    <location>
        <begin position="40"/>
        <end position="64"/>
    </location>
</feature>
<evidence type="ECO:0000256" key="7">
    <source>
        <dbReference type="ARBA" id="ARBA00022638"/>
    </source>
</evidence>
<feature type="signal peptide" evidence="15">
    <location>
        <begin position="1"/>
        <end position="40"/>
    </location>
</feature>
<comment type="subcellular location">
    <subcellularLocation>
        <location evidence="2">Secreted</location>
    </subcellularLocation>
</comment>
<feature type="compositionally biased region" description="Low complexity" evidence="14">
    <location>
        <begin position="122"/>
        <end position="134"/>
    </location>
</feature>
<dbReference type="RefSeq" id="WP_139244662.1">
    <property type="nucleotide sequence ID" value="NZ_FNSN01000003.1"/>
</dbReference>
<dbReference type="PROSITE" id="PS00953">
    <property type="entry name" value="GLYCOSYL_HYDROL_F25_1"/>
    <property type="match status" value="1"/>
</dbReference>
<dbReference type="GO" id="GO:0031640">
    <property type="term" value="P:killing of cells of another organism"/>
    <property type="evidence" value="ECO:0007669"/>
    <property type="project" value="UniProtKB-KW"/>
</dbReference>
<evidence type="ECO:0000313" key="16">
    <source>
        <dbReference type="EMBL" id="SEB88132.1"/>
    </source>
</evidence>
<protein>
    <recommendedName>
        <fullName evidence="4 13">Lysozyme</fullName>
        <ecNumber evidence="4 13">3.2.1.17</ecNumber>
    </recommendedName>
</protein>
<dbReference type="Pfam" id="PF01183">
    <property type="entry name" value="Glyco_hydro_25"/>
    <property type="match status" value="1"/>
</dbReference>
<dbReference type="Gene3D" id="3.20.20.80">
    <property type="entry name" value="Glycosidases"/>
    <property type="match status" value="1"/>
</dbReference>
<dbReference type="InterPro" id="IPR018077">
    <property type="entry name" value="Glyco_hydro_fam25_subgr"/>
</dbReference>
<keyword evidence="10" id="KW-1015">Disulfide bond</keyword>
<comment type="catalytic activity">
    <reaction evidence="1 13">
        <text>Hydrolysis of (1-&gt;4)-beta-linkages between N-acetylmuramic acid and N-acetyl-D-glucosamine residues in a peptidoglycan and between N-acetyl-D-glucosamine residues in chitodextrins.</text>
        <dbReference type="EC" id="3.2.1.17"/>
    </reaction>
</comment>
<dbReference type="FunFam" id="3.20.20.80:FF:000060">
    <property type="entry name" value="Lysozyme M1"/>
    <property type="match status" value="1"/>
</dbReference>
<comment type="similarity">
    <text evidence="3 13">Belongs to the glycosyl hydrolase 25 family.</text>
</comment>
<reference evidence="16 17" key="1">
    <citation type="submission" date="2016-10" db="EMBL/GenBank/DDBJ databases">
        <authorList>
            <person name="de Groot N.N."/>
        </authorList>
    </citation>
    <scope>NUCLEOTIDE SEQUENCE [LARGE SCALE GENOMIC DNA]</scope>
    <source>
        <strain evidence="16 17">DSM 10495</strain>
    </source>
</reference>
<feature type="chain" id="PRO_5010285510" description="Lysozyme" evidence="15">
    <location>
        <begin position="41"/>
        <end position="900"/>
    </location>
</feature>
<dbReference type="SUPFAM" id="SSF51445">
    <property type="entry name" value="(Trans)glycosidases"/>
    <property type="match status" value="1"/>
</dbReference>
<dbReference type="GO" id="GO:0016052">
    <property type="term" value="P:carbohydrate catabolic process"/>
    <property type="evidence" value="ECO:0007669"/>
    <property type="project" value="TreeGrafter"/>
</dbReference>
<evidence type="ECO:0000256" key="4">
    <source>
        <dbReference type="ARBA" id="ARBA00012732"/>
    </source>
</evidence>
<dbReference type="InterPro" id="IPR028994">
    <property type="entry name" value="Integrin_alpha_N"/>
</dbReference>
<evidence type="ECO:0000256" key="13">
    <source>
        <dbReference type="RuleBase" id="RU361176"/>
    </source>
</evidence>
<evidence type="ECO:0000256" key="12">
    <source>
        <dbReference type="ARBA" id="ARBA00055588"/>
    </source>
</evidence>
<accession>A0A1H4N0J1</accession>
<dbReference type="PROSITE" id="PS51904">
    <property type="entry name" value="GLYCOSYL_HYDROL_F25_2"/>
    <property type="match status" value="1"/>
</dbReference>
<evidence type="ECO:0000256" key="5">
    <source>
        <dbReference type="ARBA" id="ARBA00022525"/>
    </source>
</evidence>
<dbReference type="GO" id="GO:0005576">
    <property type="term" value="C:extracellular region"/>
    <property type="evidence" value="ECO:0007669"/>
    <property type="project" value="UniProtKB-SubCell"/>
</dbReference>
<dbReference type="InterPro" id="IPR017853">
    <property type="entry name" value="GH"/>
</dbReference>
<dbReference type="SUPFAM" id="SSF69318">
    <property type="entry name" value="Integrin alpha N-terminal domain"/>
    <property type="match status" value="2"/>
</dbReference>
<dbReference type="EMBL" id="FNSN01000003">
    <property type="protein sequence ID" value="SEB88132.1"/>
    <property type="molecule type" value="Genomic_DNA"/>
</dbReference>
<proteinExistence type="inferred from homology"/>
<comment type="function">
    <text evidence="12">This enzyme has both lysozyme (acetylmuramidase) and diacetylmuramidase activities.</text>
</comment>
<evidence type="ECO:0000256" key="6">
    <source>
        <dbReference type="ARBA" id="ARBA00022529"/>
    </source>
</evidence>
<evidence type="ECO:0000313" key="17">
    <source>
        <dbReference type="Proteomes" id="UP000182652"/>
    </source>
</evidence>
<keyword evidence="9 13" id="KW-0378">Hydrolase</keyword>
<evidence type="ECO:0000256" key="10">
    <source>
        <dbReference type="ARBA" id="ARBA00023157"/>
    </source>
</evidence>
<evidence type="ECO:0000256" key="1">
    <source>
        <dbReference type="ARBA" id="ARBA00000632"/>
    </source>
</evidence>
<dbReference type="GO" id="GO:0009253">
    <property type="term" value="P:peptidoglycan catabolic process"/>
    <property type="evidence" value="ECO:0007669"/>
    <property type="project" value="InterPro"/>
</dbReference>
<dbReference type="AlphaFoldDB" id="A0A1H4N0J1"/>
<dbReference type="SMART" id="SM00641">
    <property type="entry name" value="Glyco_25"/>
    <property type="match status" value="1"/>
</dbReference>
<sequence length="900" mass="93587">MHHGFQPAAPAHRRRALTRSLTAAAMSTVLLVSVAYTAAAAPTPEPSGPSTAAPAPTQLPQAPSEPLPNGQTAGDPAVARQAVGREGATMRTNGEKKRLLAPPADGPAPKPEALTAEKTAEGSPTSGLSGSATGLSRTVPAAFSTSHWRPTFGVPGQDVSAWQGTVDWASQWSLGSRFAYVKASEGTYYTNANFASQYNGSANQGMVRGAYHFAIPSWSSGADQARYFASHGGGWSGDGRTLPPVLDIEYNPYVGRTDLGYNSGDTCYNLAGAPMVKWITDFGNTMRQLTGRYPVIYTTTDWWKRCTGNSAAFSSYPLWIAAYPSSASNTPGTLPASWQQYSIWQYSDEGPFAGDSNVWNGDLTGLSRFATYGDSTRFTAVGDFNGDKRPDLVGIRPDGTLALLPGNGSGGYGAATVIGRGWNIYQQLIGAGDLNGDGRPDLLGVRPDGSVWFYAGTGAVNSGNQGYAPAVRLPGLQWSSYSRILGGSDLTGDGRPDILALGQDNALYLIPGLSSPSAGSSGFGPARKLAGTNWGAYPLMALSGSFTKSNTPGLIASDATGALLLFPSLGSVDASGNAFGAPLRIGNSGWGQFSGLLSTGDSNLDGQPDLLALRPDGSSLFYPGVAGDSDGYATARKIGNGGWTSFAAVTGGFNLNGAGPADTLGIYANGKALLYAGTSSGQLGTGTALSTSFGPVKSAFLGDFSSTGRGDVLTIRPDGTLWFSANNGPANGLPRFATPRQIGSGWNIYQSVQAVRNLSGKGSWDLIAIKPDGTLWLYPGTGNVSFSTPQKIGNSSWQTFTSVLPIDADGDNRTDLYAVRRDGTLWFYQGTGTSPYIAPGRQVGRSGWTAYKALAPTGDLTGDGRADFVGINTNGSLWFYAGTGMPESSLGTGRLIGTLR</sequence>
<dbReference type="InterPro" id="IPR008270">
    <property type="entry name" value="Glyco_hydro_25_AS"/>
</dbReference>
<dbReference type="Gene3D" id="2.115.10.10">
    <property type="entry name" value="Tachylectin 2"/>
    <property type="match status" value="3"/>
</dbReference>
<dbReference type="InterPro" id="IPR013517">
    <property type="entry name" value="FG-GAP"/>
</dbReference>
<dbReference type="GO" id="GO:0016998">
    <property type="term" value="P:cell wall macromolecule catabolic process"/>
    <property type="evidence" value="ECO:0007669"/>
    <property type="project" value="InterPro"/>
</dbReference>
<feature type="region of interest" description="Disordered" evidence="14">
    <location>
        <begin position="40"/>
        <end position="134"/>
    </location>
</feature>
<dbReference type="PANTHER" id="PTHR34135:SF2">
    <property type="entry name" value="LYSOZYME"/>
    <property type="match status" value="1"/>
</dbReference>
<keyword evidence="7" id="KW-0081">Bacteriolytic enzyme</keyword>
<dbReference type="Pfam" id="PF13517">
    <property type="entry name" value="FG-GAP_3"/>
    <property type="match status" value="1"/>
</dbReference>
<evidence type="ECO:0000256" key="8">
    <source>
        <dbReference type="ARBA" id="ARBA00022729"/>
    </source>
</evidence>
<keyword evidence="8 15" id="KW-0732">Signal</keyword>
<dbReference type="PANTHER" id="PTHR34135">
    <property type="entry name" value="LYSOZYME"/>
    <property type="match status" value="1"/>
</dbReference>
<evidence type="ECO:0000256" key="11">
    <source>
        <dbReference type="ARBA" id="ARBA00023295"/>
    </source>
</evidence>
<dbReference type="Proteomes" id="UP000182652">
    <property type="component" value="Unassembled WGS sequence"/>
</dbReference>
<evidence type="ECO:0000256" key="9">
    <source>
        <dbReference type="ARBA" id="ARBA00022801"/>
    </source>
</evidence>
<gene>
    <name evidence="16" type="ORF">SAMN04489745_1496</name>
</gene>
<dbReference type="STRING" id="156980.SAMN04489745_1496"/>
<evidence type="ECO:0000256" key="14">
    <source>
        <dbReference type="SAM" id="MobiDB-lite"/>
    </source>
</evidence>
<keyword evidence="6" id="KW-0929">Antimicrobial</keyword>